<keyword evidence="3" id="KW-1185">Reference proteome</keyword>
<accession>A0AAV8ETU4</accession>
<gene>
    <name evidence="2" type="ORF">LUZ62_066230</name>
</gene>
<feature type="compositionally biased region" description="Polar residues" evidence="1">
    <location>
        <begin position="77"/>
        <end position="88"/>
    </location>
</feature>
<evidence type="ECO:0000313" key="2">
    <source>
        <dbReference type="EMBL" id="KAJ4781973.1"/>
    </source>
</evidence>
<feature type="region of interest" description="Disordered" evidence="1">
    <location>
        <begin position="77"/>
        <end position="112"/>
    </location>
</feature>
<dbReference type="AlphaFoldDB" id="A0AAV8ETU4"/>
<comment type="caution">
    <text evidence="2">The sequence shown here is derived from an EMBL/GenBank/DDBJ whole genome shotgun (WGS) entry which is preliminary data.</text>
</comment>
<dbReference type="EMBL" id="JAMFTS010000003">
    <property type="protein sequence ID" value="KAJ4781973.1"/>
    <property type="molecule type" value="Genomic_DNA"/>
</dbReference>
<dbReference type="Proteomes" id="UP001140206">
    <property type="component" value="Chromosome 3"/>
</dbReference>
<proteinExistence type="predicted"/>
<organism evidence="2 3">
    <name type="scientific">Rhynchospora pubera</name>
    <dbReference type="NCBI Taxonomy" id="906938"/>
    <lineage>
        <taxon>Eukaryota</taxon>
        <taxon>Viridiplantae</taxon>
        <taxon>Streptophyta</taxon>
        <taxon>Embryophyta</taxon>
        <taxon>Tracheophyta</taxon>
        <taxon>Spermatophyta</taxon>
        <taxon>Magnoliopsida</taxon>
        <taxon>Liliopsida</taxon>
        <taxon>Poales</taxon>
        <taxon>Cyperaceae</taxon>
        <taxon>Cyperoideae</taxon>
        <taxon>Rhynchosporeae</taxon>
        <taxon>Rhynchospora</taxon>
    </lineage>
</organism>
<evidence type="ECO:0000313" key="3">
    <source>
        <dbReference type="Proteomes" id="UP001140206"/>
    </source>
</evidence>
<name>A0AAV8ETU4_9POAL</name>
<sequence length="139" mass="15470">MRLKSEISTRNHKLIKFGCILIRNSRNYFEIQKKNCERNRKSGCEMPRIPRIKFPQRHLPKSSATPAPSDQNLFFASQQAKSQPTVPASATGEKPSYRFKSDVPAAPSNSALGGKASLLPKRTPVTEEEIDVIMLGGCL</sequence>
<dbReference type="PANTHER" id="PTHR35751:SF3">
    <property type="entry name" value="OS06G0530200 PROTEIN"/>
    <property type="match status" value="1"/>
</dbReference>
<reference evidence="2" key="1">
    <citation type="submission" date="2022-08" db="EMBL/GenBank/DDBJ databases">
        <authorList>
            <person name="Marques A."/>
        </authorList>
    </citation>
    <scope>NUCLEOTIDE SEQUENCE</scope>
    <source>
        <strain evidence="2">RhyPub2mFocal</strain>
        <tissue evidence="2">Leaves</tissue>
    </source>
</reference>
<protein>
    <submittedName>
        <fullName evidence="2">Uncharacterized protein</fullName>
    </submittedName>
</protein>
<evidence type="ECO:0000256" key="1">
    <source>
        <dbReference type="SAM" id="MobiDB-lite"/>
    </source>
</evidence>
<dbReference type="PANTHER" id="PTHR35751">
    <property type="match status" value="1"/>
</dbReference>